<dbReference type="SUPFAM" id="SSF47384">
    <property type="entry name" value="Homodimeric domain of signal transducing histidine kinase"/>
    <property type="match status" value="1"/>
</dbReference>
<evidence type="ECO:0000256" key="6">
    <source>
        <dbReference type="ARBA" id="ARBA00022692"/>
    </source>
</evidence>
<dbReference type="Proteomes" id="UP000216021">
    <property type="component" value="Unassembled WGS sequence"/>
</dbReference>
<dbReference type="NCBIfam" id="NF008025">
    <property type="entry name" value="PRK10755.1"/>
    <property type="match status" value="1"/>
</dbReference>
<dbReference type="InterPro" id="IPR005467">
    <property type="entry name" value="His_kinase_dom"/>
</dbReference>
<evidence type="ECO:0000256" key="1">
    <source>
        <dbReference type="ARBA" id="ARBA00000085"/>
    </source>
</evidence>
<dbReference type="InterPro" id="IPR003661">
    <property type="entry name" value="HisK_dim/P_dom"/>
</dbReference>
<evidence type="ECO:0000313" key="15">
    <source>
        <dbReference type="Proteomes" id="UP000216021"/>
    </source>
</evidence>
<comment type="caution">
    <text evidence="14">The sequence shown here is derived from an EMBL/GenBank/DDBJ whole genome shotgun (WGS) entry which is preliminary data.</text>
</comment>
<keyword evidence="4" id="KW-0597">Phosphoprotein</keyword>
<dbReference type="PANTHER" id="PTHR45436">
    <property type="entry name" value="SENSOR HISTIDINE KINASE YKOH"/>
    <property type="match status" value="1"/>
</dbReference>
<dbReference type="RefSeq" id="WP_076943028.1">
    <property type="nucleotide sequence ID" value="NZ_MOXD01000008.1"/>
</dbReference>
<comment type="catalytic activity">
    <reaction evidence="1">
        <text>ATP + protein L-histidine = ADP + protein N-phospho-L-histidine.</text>
        <dbReference type="EC" id="2.7.13.3"/>
    </reaction>
</comment>
<dbReference type="STRING" id="2034155.BMI79_15030"/>
<dbReference type="InterPro" id="IPR036097">
    <property type="entry name" value="HisK_dim/P_sf"/>
</dbReference>
<keyword evidence="7 14" id="KW-0418">Kinase</keyword>
<dbReference type="Gene3D" id="1.10.287.130">
    <property type="match status" value="1"/>
</dbReference>
<evidence type="ECO:0000259" key="13">
    <source>
        <dbReference type="PROSITE" id="PS50885"/>
    </source>
</evidence>
<dbReference type="SMART" id="SM00388">
    <property type="entry name" value="HisKA"/>
    <property type="match status" value="1"/>
</dbReference>
<evidence type="ECO:0000256" key="11">
    <source>
        <dbReference type="SAM" id="Phobius"/>
    </source>
</evidence>
<dbReference type="SMART" id="SM00387">
    <property type="entry name" value="HATPase_c"/>
    <property type="match status" value="1"/>
</dbReference>
<keyword evidence="6 11" id="KW-0812">Transmembrane</keyword>
<evidence type="ECO:0000256" key="9">
    <source>
        <dbReference type="ARBA" id="ARBA00023012"/>
    </source>
</evidence>
<evidence type="ECO:0000256" key="8">
    <source>
        <dbReference type="ARBA" id="ARBA00022989"/>
    </source>
</evidence>
<evidence type="ECO:0000256" key="4">
    <source>
        <dbReference type="ARBA" id="ARBA00022553"/>
    </source>
</evidence>
<feature type="domain" description="HAMP" evidence="13">
    <location>
        <begin position="83"/>
        <end position="135"/>
    </location>
</feature>
<dbReference type="Pfam" id="PF02518">
    <property type="entry name" value="HATPase_c"/>
    <property type="match status" value="1"/>
</dbReference>
<keyword evidence="10 11" id="KW-0472">Membrane</keyword>
<dbReference type="Pfam" id="PF00512">
    <property type="entry name" value="HisKA"/>
    <property type="match status" value="1"/>
</dbReference>
<evidence type="ECO:0000259" key="12">
    <source>
        <dbReference type="PROSITE" id="PS50109"/>
    </source>
</evidence>
<dbReference type="EMBL" id="MOXD01000008">
    <property type="protein sequence ID" value="OMQ21395.1"/>
    <property type="molecule type" value="Genomic_DNA"/>
</dbReference>
<dbReference type="Gene3D" id="3.30.565.10">
    <property type="entry name" value="Histidine kinase-like ATPase, C-terminal domain"/>
    <property type="match status" value="1"/>
</dbReference>
<dbReference type="EC" id="2.7.13.3" evidence="3"/>
<keyword evidence="15" id="KW-1185">Reference proteome</keyword>
<protein>
    <recommendedName>
        <fullName evidence="3">histidine kinase</fullName>
        <ecNumber evidence="3">2.7.13.3</ecNumber>
    </recommendedName>
</protein>
<dbReference type="PROSITE" id="PS50885">
    <property type="entry name" value="HAMP"/>
    <property type="match status" value="1"/>
</dbReference>
<organism evidence="14 15">
    <name type="scientific">Serratia oryzae</name>
    <dbReference type="NCBI Taxonomy" id="2034155"/>
    <lineage>
        <taxon>Bacteria</taxon>
        <taxon>Pseudomonadati</taxon>
        <taxon>Pseudomonadota</taxon>
        <taxon>Gammaproteobacteria</taxon>
        <taxon>Enterobacterales</taxon>
        <taxon>Yersiniaceae</taxon>
        <taxon>Serratia</taxon>
    </lineage>
</organism>
<dbReference type="AlphaFoldDB" id="A0A1S8CJ45"/>
<keyword evidence="5" id="KW-0808">Transferase</keyword>
<keyword evidence="8 11" id="KW-1133">Transmembrane helix</keyword>
<evidence type="ECO:0000256" key="2">
    <source>
        <dbReference type="ARBA" id="ARBA00004370"/>
    </source>
</evidence>
<feature type="transmembrane region" description="Helical" evidence="11">
    <location>
        <begin position="59"/>
        <end position="85"/>
    </location>
</feature>
<dbReference type="PANTHER" id="PTHR45436:SF7">
    <property type="entry name" value="SENSOR PROTEIN BASS"/>
    <property type="match status" value="1"/>
</dbReference>
<dbReference type="InterPro" id="IPR003660">
    <property type="entry name" value="HAMP_dom"/>
</dbReference>
<dbReference type="GO" id="GO:0005886">
    <property type="term" value="C:plasma membrane"/>
    <property type="evidence" value="ECO:0007669"/>
    <property type="project" value="TreeGrafter"/>
</dbReference>
<proteinExistence type="predicted"/>
<gene>
    <name evidence="14" type="ORF">BMI79_15030</name>
</gene>
<dbReference type="InterPro" id="IPR036890">
    <property type="entry name" value="HATPase_C_sf"/>
</dbReference>
<keyword evidence="9" id="KW-0902">Two-component regulatory system</keyword>
<dbReference type="CDD" id="cd00082">
    <property type="entry name" value="HisKA"/>
    <property type="match status" value="1"/>
</dbReference>
<dbReference type="GO" id="GO:0000155">
    <property type="term" value="F:phosphorelay sensor kinase activity"/>
    <property type="evidence" value="ECO:0007669"/>
    <property type="project" value="InterPro"/>
</dbReference>
<dbReference type="InterPro" id="IPR004358">
    <property type="entry name" value="Sig_transdc_His_kin-like_C"/>
</dbReference>
<reference evidence="14 15" key="1">
    <citation type="submission" date="2016-11" db="EMBL/GenBank/DDBJ databases">
        <title>Rahnella oryzae sp. nov., isolated from rice root.</title>
        <authorList>
            <person name="Zhang X.-X."/>
            <person name="Zhang J."/>
        </authorList>
    </citation>
    <scope>NUCLEOTIDE SEQUENCE [LARGE SCALE GENOMIC DNA]</scope>
    <source>
        <strain evidence="14 15">J11-6</strain>
    </source>
</reference>
<evidence type="ECO:0000313" key="14">
    <source>
        <dbReference type="EMBL" id="OMQ21395.1"/>
    </source>
</evidence>
<evidence type="ECO:0000256" key="5">
    <source>
        <dbReference type="ARBA" id="ARBA00022679"/>
    </source>
</evidence>
<dbReference type="PROSITE" id="PS50109">
    <property type="entry name" value="HIS_KIN"/>
    <property type="match status" value="1"/>
</dbReference>
<accession>A0A1S8CJ45</accession>
<dbReference type="OrthoDB" id="9809766at2"/>
<evidence type="ECO:0000256" key="3">
    <source>
        <dbReference type="ARBA" id="ARBA00012438"/>
    </source>
</evidence>
<dbReference type="InterPro" id="IPR050428">
    <property type="entry name" value="TCS_sensor_his_kinase"/>
</dbReference>
<dbReference type="PRINTS" id="PR00344">
    <property type="entry name" value="BCTRLSENSOR"/>
</dbReference>
<dbReference type="Gene3D" id="6.10.340.10">
    <property type="match status" value="1"/>
</dbReference>
<dbReference type="InterPro" id="IPR003594">
    <property type="entry name" value="HATPase_dom"/>
</dbReference>
<dbReference type="SUPFAM" id="SSF55874">
    <property type="entry name" value="ATPase domain of HSP90 chaperone/DNA topoisomerase II/histidine kinase"/>
    <property type="match status" value="1"/>
</dbReference>
<feature type="domain" description="Histidine kinase" evidence="12">
    <location>
        <begin position="143"/>
        <end position="351"/>
    </location>
</feature>
<sequence>MISMRRRLLLMLALILLVTQLISAFWLWHESQEQISFLVDETLSAKMRNERVDTEITEAIASLLAPSLIMMMVTLLASFWAISWITRPLNQLQERLAKRSADNLTPLPMSNDSLEMVAVTSALNQLFSRLDHTIQQERLFTADAAHELRTPLAGIRLHLELMEQQGIKESRVLIARIDQLMHVIEQLLMLSRAGQNFASGHHQQFDWVSQVIQPLQEELSELAAQRGQKLCWQLPAQAVTHGDPVLLRLMLRNLVENAHRYSPENSTIYVQLTPQDRGQRLQVTDEGPGIKPENAGEITQAFRRMDQRYGGSGLGLNIVSRIAQLHRGWLRLENRTEIRGLNAQCWIPDNLLNS</sequence>
<name>A0A1S8CJ45_9GAMM</name>
<evidence type="ECO:0000256" key="10">
    <source>
        <dbReference type="ARBA" id="ARBA00023136"/>
    </source>
</evidence>
<comment type="subcellular location">
    <subcellularLocation>
        <location evidence="2">Membrane</location>
    </subcellularLocation>
</comment>
<evidence type="ECO:0000256" key="7">
    <source>
        <dbReference type="ARBA" id="ARBA00022777"/>
    </source>
</evidence>